<organism evidence="6 7">
    <name type="scientific">Roseivirga seohaensis</name>
    <dbReference type="NCBI Taxonomy" id="1914963"/>
    <lineage>
        <taxon>Bacteria</taxon>
        <taxon>Pseudomonadati</taxon>
        <taxon>Bacteroidota</taxon>
        <taxon>Cytophagia</taxon>
        <taxon>Cytophagales</taxon>
        <taxon>Roseivirgaceae</taxon>
        <taxon>Roseivirga</taxon>
    </lineage>
</organism>
<keyword evidence="4 5" id="KW-0472">Membrane</keyword>
<feature type="transmembrane region" description="Helical" evidence="5">
    <location>
        <begin position="192"/>
        <end position="210"/>
    </location>
</feature>
<evidence type="ECO:0000256" key="3">
    <source>
        <dbReference type="ARBA" id="ARBA00022989"/>
    </source>
</evidence>
<proteinExistence type="predicted"/>
<comment type="subcellular location">
    <subcellularLocation>
        <location evidence="1">Membrane</location>
        <topology evidence="1">Multi-pass membrane protein</topology>
    </subcellularLocation>
</comment>
<name>A0A150XMU1_9BACT</name>
<dbReference type="Proteomes" id="UP000075663">
    <property type="component" value="Unassembled WGS sequence"/>
</dbReference>
<dbReference type="Pfam" id="PF07681">
    <property type="entry name" value="DoxX"/>
    <property type="match status" value="1"/>
</dbReference>
<reference evidence="6 7" key="1">
    <citation type="submission" date="2016-01" db="EMBL/GenBank/DDBJ databases">
        <title>Genome sequencing of Roseivirga seohaensis SW-152.</title>
        <authorList>
            <person name="Selvaratnam C."/>
            <person name="Thevarajoo S."/>
            <person name="Goh K.M."/>
            <person name="Ee R."/>
            <person name="Chan K.-G."/>
            <person name="Chong C.S."/>
        </authorList>
    </citation>
    <scope>NUCLEOTIDE SEQUENCE [LARGE SCALE GENOMIC DNA]</scope>
    <source>
        <strain evidence="6 7">SW-152</strain>
    </source>
</reference>
<evidence type="ECO:0000313" key="7">
    <source>
        <dbReference type="Proteomes" id="UP000075663"/>
    </source>
</evidence>
<feature type="transmembrane region" description="Helical" evidence="5">
    <location>
        <begin position="98"/>
        <end position="117"/>
    </location>
</feature>
<dbReference type="AlphaFoldDB" id="A0A150XMU1"/>
<sequence>MGILLAQIKPSNKFTHMKKILWIPYPTVILLIRVFLGLIFFGAGMSKLYFEHKFPGIIGPVWLEDELAPYGLGLYARFIAISQIIVGLLLLTQRFATLGAVLLFPVLLNILMVTISLDWKGTPYVNGFFLILNTWLLLYDWPKLKFIFSDHTESVKHIPLKRTSRKADRGWVVLCIVILLTIPISYLNLTLAWVICAGAILGLIANQMIARKQKSNLKKH</sequence>
<feature type="transmembrane region" description="Helical" evidence="5">
    <location>
        <begin position="170"/>
        <end position="186"/>
    </location>
</feature>
<dbReference type="InterPro" id="IPR032808">
    <property type="entry name" value="DoxX"/>
</dbReference>
<evidence type="ECO:0000256" key="2">
    <source>
        <dbReference type="ARBA" id="ARBA00022692"/>
    </source>
</evidence>
<feature type="transmembrane region" description="Helical" evidence="5">
    <location>
        <begin position="123"/>
        <end position="141"/>
    </location>
</feature>
<feature type="transmembrane region" description="Helical" evidence="5">
    <location>
        <begin position="70"/>
        <end position="91"/>
    </location>
</feature>
<evidence type="ECO:0000256" key="1">
    <source>
        <dbReference type="ARBA" id="ARBA00004141"/>
    </source>
</evidence>
<feature type="transmembrane region" description="Helical" evidence="5">
    <location>
        <begin position="21"/>
        <end position="50"/>
    </location>
</feature>
<comment type="caution">
    <text evidence="6">The sequence shown here is derived from an EMBL/GenBank/DDBJ whole genome shotgun (WGS) entry which is preliminary data.</text>
</comment>
<evidence type="ECO:0000313" key="6">
    <source>
        <dbReference type="EMBL" id="KYG80050.1"/>
    </source>
</evidence>
<dbReference type="EMBL" id="LRPB01000048">
    <property type="protein sequence ID" value="KYG80050.1"/>
    <property type="molecule type" value="Genomic_DNA"/>
</dbReference>
<evidence type="ECO:0008006" key="8">
    <source>
        <dbReference type="Google" id="ProtNLM"/>
    </source>
</evidence>
<dbReference type="GO" id="GO:0016020">
    <property type="term" value="C:membrane"/>
    <property type="evidence" value="ECO:0007669"/>
    <property type="project" value="UniProtKB-SubCell"/>
</dbReference>
<evidence type="ECO:0000256" key="4">
    <source>
        <dbReference type="ARBA" id="ARBA00023136"/>
    </source>
</evidence>
<gene>
    <name evidence="6" type="ORF">AWW67_12170</name>
</gene>
<accession>A0A150XMU1</accession>
<keyword evidence="3 5" id="KW-1133">Transmembrane helix</keyword>
<protein>
    <recommendedName>
        <fullName evidence="8">DoxX family protein</fullName>
    </recommendedName>
</protein>
<evidence type="ECO:0000256" key="5">
    <source>
        <dbReference type="SAM" id="Phobius"/>
    </source>
</evidence>
<dbReference type="STRING" id="1914963.AWW67_12170"/>
<keyword evidence="2 5" id="KW-0812">Transmembrane</keyword>